<dbReference type="Proteomes" id="UP001234581">
    <property type="component" value="Unassembled WGS sequence"/>
</dbReference>
<feature type="region of interest" description="Disordered" evidence="1">
    <location>
        <begin position="368"/>
        <end position="395"/>
    </location>
</feature>
<protein>
    <submittedName>
        <fullName evidence="2">Uncharacterized protein</fullName>
    </submittedName>
</protein>
<feature type="compositionally biased region" description="Low complexity" evidence="1">
    <location>
        <begin position="428"/>
        <end position="454"/>
    </location>
</feature>
<feature type="compositionally biased region" description="Polar residues" evidence="1">
    <location>
        <begin position="384"/>
        <end position="393"/>
    </location>
</feature>
<feature type="region of interest" description="Disordered" evidence="1">
    <location>
        <begin position="482"/>
        <end position="507"/>
    </location>
</feature>
<dbReference type="AlphaFoldDB" id="A0AAD7Y0B0"/>
<feature type="region of interest" description="Disordered" evidence="1">
    <location>
        <begin position="521"/>
        <end position="567"/>
    </location>
</feature>
<dbReference type="GeneID" id="83211963"/>
<gene>
    <name evidence="2" type="ORF">O0I10_004550</name>
</gene>
<proteinExistence type="predicted"/>
<dbReference type="EMBL" id="JARTCD010000017">
    <property type="protein sequence ID" value="KAJ8659573.1"/>
    <property type="molecule type" value="Genomic_DNA"/>
</dbReference>
<feature type="compositionally biased region" description="Basic residues" evidence="1">
    <location>
        <begin position="369"/>
        <end position="379"/>
    </location>
</feature>
<evidence type="ECO:0000313" key="2">
    <source>
        <dbReference type="EMBL" id="KAJ8659573.1"/>
    </source>
</evidence>
<feature type="compositionally biased region" description="Basic and acidic residues" evidence="1">
    <location>
        <begin position="482"/>
        <end position="498"/>
    </location>
</feature>
<evidence type="ECO:0000256" key="1">
    <source>
        <dbReference type="SAM" id="MobiDB-lite"/>
    </source>
</evidence>
<feature type="compositionally biased region" description="Polar residues" evidence="1">
    <location>
        <begin position="228"/>
        <end position="237"/>
    </location>
</feature>
<name>A0AAD7Y0B0_9FUNG</name>
<sequence length="612" mass="69443">MLFVDTQLQHSTLSERHLYDREGMLDMSDRNGALVGGGNTTPVLSPPSSPECLKDYEDEDDSFILYYQQRDDYEEDEVAMAAECSFTRGNQDRDKVPSLSSHHQEKPFDLAAFAKELYDNRLSVLQTNNDQETGFLLTEQDELEYEKLRTSLSKMPRQQHYAEEDKIELPATHQFIHQHKEQQQQTIHNEDQRHYVVDLQLNEEEDDEEEEQPQQSDLRQQHDRKESTASMNTSNCSCASRLSRFKELLDVDLGVVDILEQEENQEQQPQQQQRVKATKSLGLFGSLRQVTNRTRSQSASGGIRGLVRSLSTTVHRSSTSPSLSQLSQKMTPAAVAAIHHHTGQDGDDDDDDFKESGKGMRMLSQLVGRVRRSSRRGTKRINMDTPSSPTTIKSNERSRIVRRTIIYVPPDTENFMKTIEQPAFGHTISSTTTHHKSSLSSSSPSSSIDTSIPSQDNQLNGIELREMSDGSVSWGIVKKEGNRKSFYDPSNRESKYAVEEQDDDGDDINSHLLELLRQQHPANNTNLVSSTPPPPIPKRSPQRQQQQQQAAQHISTISHRNDSSTTDVYYAPNETLPSLLQMISEQERLKHSPSVEEQLDEVIRAFSCSSDE</sequence>
<feature type="region of interest" description="Disordered" evidence="1">
    <location>
        <begin position="341"/>
        <end position="360"/>
    </location>
</feature>
<evidence type="ECO:0000313" key="3">
    <source>
        <dbReference type="Proteomes" id="UP001234581"/>
    </source>
</evidence>
<reference evidence="2 3" key="1">
    <citation type="submission" date="2023-03" db="EMBL/GenBank/DDBJ databases">
        <title>Genome sequence of Lichtheimia ornata CBS 291.66.</title>
        <authorList>
            <person name="Mohabir J.T."/>
            <person name="Shea T.P."/>
            <person name="Kurbessoian T."/>
            <person name="Berby B."/>
            <person name="Fontaine J."/>
            <person name="Livny J."/>
            <person name="Gnirke A."/>
            <person name="Stajich J.E."/>
            <person name="Cuomo C.A."/>
        </authorList>
    </citation>
    <scope>NUCLEOTIDE SEQUENCE [LARGE SCALE GENOMIC DNA]</scope>
    <source>
        <strain evidence="2">CBS 291.66</strain>
    </source>
</reference>
<feature type="compositionally biased region" description="Acidic residues" evidence="1">
    <location>
        <begin position="203"/>
        <end position="212"/>
    </location>
</feature>
<feature type="region of interest" description="Disordered" evidence="1">
    <location>
        <begin position="428"/>
        <end position="457"/>
    </location>
</feature>
<feature type="compositionally biased region" description="Polar residues" evidence="1">
    <location>
        <begin position="553"/>
        <end position="567"/>
    </location>
</feature>
<feature type="compositionally biased region" description="Low complexity" evidence="1">
    <location>
        <begin position="542"/>
        <end position="552"/>
    </location>
</feature>
<feature type="compositionally biased region" description="Polar residues" evidence="1">
    <location>
        <begin position="521"/>
        <end position="530"/>
    </location>
</feature>
<keyword evidence="3" id="KW-1185">Reference proteome</keyword>
<dbReference type="RefSeq" id="XP_058344486.1">
    <property type="nucleotide sequence ID" value="XM_058484609.1"/>
</dbReference>
<comment type="caution">
    <text evidence="2">The sequence shown here is derived from an EMBL/GenBank/DDBJ whole genome shotgun (WGS) entry which is preliminary data.</text>
</comment>
<accession>A0AAD7Y0B0</accession>
<feature type="region of interest" description="Disordered" evidence="1">
    <location>
        <begin position="203"/>
        <end position="237"/>
    </location>
</feature>
<organism evidence="2 3">
    <name type="scientific">Lichtheimia ornata</name>
    <dbReference type="NCBI Taxonomy" id="688661"/>
    <lineage>
        <taxon>Eukaryota</taxon>
        <taxon>Fungi</taxon>
        <taxon>Fungi incertae sedis</taxon>
        <taxon>Mucoromycota</taxon>
        <taxon>Mucoromycotina</taxon>
        <taxon>Mucoromycetes</taxon>
        <taxon>Mucorales</taxon>
        <taxon>Lichtheimiaceae</taxon>
        <taxon>Lichtheimia</taxon>
    </lineage>
</organism>